<dbReference type="InterPro" id="IPR012938">
    <property type="entry name" value="Glc/Sorbosone_DH"/>
</dbReference>
<evidence type="ECO:0000259" key="2">
    <source>
        <dbReference type="PROSITE" id="PS50022"/>
    </source>
</evidence>
<dbReference type="Gene3D" id="2.60.120.260">
    <property type="entry name" value="Galactose-binding domain-like"/>
    <property type="match status" value="3"/>
</dbReference>
<proteinExistence type="predicted"/>
<feature type="domain" description="F5/8 type C" evidence="2">
    <location>
        <begin position="539"/>
        <end position="702"/>
    </location>
</feature>
<evidence type="ECO:0000313" key="4">
    <source>
        <dbReference type="Proteomes" id="UP000529637"/>
    </source>
</evidence>
<dbReference type="InterPro" id="IPR011041">
    <property type="entry name" value="Quinoprot_gluc/sorb_DH_b-prop"/>
</dbReference>
<evidence type="ECO:0000313" key="3">
    <source>
        <dbReference type="EMBL" id="NUZ04235.1"/>
    </source>
</evidence>
<gene>
    <name evidence="3" type="ORF">HQN59_00530</name>
</gene>
<organism evidence="3 4">
    <name type="scientific">Piscinibacter koreensis</name>
    <dbReference type="NCBI Taxonomy" id="2742824"/>
    <lineage>
        <taxon>Bacteria</taxon>
        <taxon>Pseudomonadati</taxon>
        <taxon>Pseudomonadota</taxon>
        <taxon>Betaproteobacteria</taxon>
        <taxon>Burkholderiales</taxon>
        <taxon>Sphaerotilaceae</taxon>
        <taxon>Piscinibacter</taxon>
    </lineage>
</organism>
<comment type="caution">
    <text evidence="3">The sequence shown here is derived from an EMBL/GenBank/DDBJ whole genome shotgun (WGS) entry which is preliminary data.</text>
</comment>
<reference evidence="3 4" key="1">
    <citation type="submission" date="2020-06" db="EMBL/GenBank/DDBJ databases">
        <title>Schlegella sp. ID0723 isolated from air conditioner.</title>
        <authorList>
            <person name="Kim D.Y."/>
            <person name="Kim D.-U."/>
        </authorList>
    </citation>
    <scope>NUCLEOTIDE SEQUENCE [LARGE SCALE GENOMIC DNA]</scope>
    <source>
        <strain evidence="3 4">ID0723</strain>
    </source>
</reference>
<keyword evidence="4" id="KW-1185">Reference proteome</keyword>
<name>A0A7Y6TUQ0_9BURK</name>
<dbReference type="SUPFAM" id="SSF50952">
    <property type="entry name" value="Soluble quinoprotein glucose dehydrogenase"/>
    <property type="match status" value="1"/>
</dbReference>
<dbReference type="Gene3D" id="2.120.10.30">
    <property type="entry name" value="TolB, C-terminal domain"/>
    <property type="match status" value="1"/>
</dbReference>
<dbReference type="Proteomes" id="UP000529637">
    <property type="component" value="Unassembled WGS sequence"/>
</dbReference>
<dbReference type="RefSeq" id="WP_176065030.1">
    <property type="nucleotide sequence ID" value="NZ_JABWMJ010000001.1"/>
</dbReference>
<dbReference type="Pfam" id="PF07995">
    <property type="entry name" value="GSDH"/>
    <property type="match status" value="1"/>
</dbReference>
<dbReference type="PANTHER" id="PTHR19328:SF75">
    <property type="entry name" value="ALDOSE SUGAR DEHYDROGENASE YLII"/>
    <property type="match status" value="1"/>
</dbReference>
<dbReference type="InterPro" id="IPR008979">
    <property type="entry name" value="Galactose-bd-like_sf"/>
</dbReference>
<dbReference type="SUPFAM" id="SSF49785">
    <property type="entry name" value="Galactose-binding domain-like"/>
    <property type="match status" value="3"/>
</dbReference>
<feature type="chain" id="PRO_5031392090" evidence="1">
    <location>
        <begin position="33"/>
        <end position="862"/>
    </location>
</feature>
<accession>A0A7Y6TUQ0</accession>
<evidence type="ECO:0000256" key="1">
    <source>
        <dbReference type="SAM" id="SignalP"/>
    </source>
</evidence>
<dbReference type="AlphaFoldDB" id="A0A7Y6TUQ0"/>
<sequence>MTITRPPRRAALVLAALLLAICGSLLARSARAQTTLRLVPVLQGLASPVLVTNARDGSNRLFVVELGGRIRVMAPGASATTLFLDIAGKVVAGGEQGLLGLAFHPQFASNGRFFVNYTRAGDGATVIAEYRVGADPAATAATEQVILTIAQPFSNHNGGMIAFGPDGLLYIATGDGGSANDPGNRAQNVNELLGKILRIDVDRPEGGLRYSSPPSNPYAGATPGRDEIYAVGLRNPFRFSFDRLTGELWAGDVGQGALEEIDVVTLGGNYGWRVFEGTACTNLGPASCVAANYVPPVAQYDHSGGRCSVTGGYRYRGGAGTFPAGTYIFGDYCTGEIFALQNGVAGRLLDTSLNISSFGEDEAGEIYVVGLGGTVQRLAGPPPPVANNIAAASAGAVASASSTYDERFPVAAINNGDRTGAGWIAGGGWNDATSDVFPDWVQVTFPSTKLVDRVVVYTLQDDYASPVEPTDAMTFSAYGITDFRVEGWSGSAWVELATVAGNNRIKRSVEFQGYATDRIRVVVTRALQGYARIVEVEAFGADATGAATNVAFAGSGATASASSTYDARFPVSAVNNGDRTGSGWIAGGGWNDATSGAFPDSVQVIFNGQKSIDRVVVYTLQDDYANPVEPSDATTFTAYGVTDFTIEGWNGTAWVTLASVNRNNLVKRTVTFPAFTTDRVRVNVTGALADYSRIVEIEAYGAASAAAFNVAAASQGATASASSTYSSAFPVAAVNDGDRVGATWGFGGGWNDATADAFPDSVEIAFGATRTIERVVVVTLQDDWTRAGEPGDSLTFSQYGVTDFSVQGWNGAAWVTLGSVAGNNLVKRSVTFAPFTTDRVRVVVTNAPFSYARIVEIEAWGR</sequence>
<dbReference type="PROSITE" id="PS50022">
    <property type="entry name" value="FA58C_3"/>
    <property type="match status" value="1"/>
</dbReference>
<dbReference type="EMBL" id="JABWMJ010000001">
    <property type="protein sequence ID" value="NUZ04235.1"/>
    <property type="molecule type" value="Genomic_DNA"/>
</dbReference>
<protein>
    <submittedName>
        <fullName evidence="3">PQQ-dependent sugar dehydrogenase</fullName>
    </submittedName>
</protein>
<dbReference type="InterPro" id="IPR000421">
    <property type="entry name" value="FA58C"/>
</dbReference>
<dbReference type="PANTHER" id="PTHR19328">
    <property type="entry name" value="HEDGEHOG-INTERACTING PROTEIN"/>
    <property type="match status" value="1"/>
</dbReference>
<dbReference type="InterPro" id="IPR011042">
    <property type="entry name" value="6-blade_b-propeller_TolB-like"/>
</dbReference>
<feature type="signal peptide" evidence="1">
    <location>
        <begin position="1"/>
        <end position="32"/>
    </location>
</feature>
<keyword evidence="1" id="KW-0732">Signal</keyword>